<sequence length="231" mass="26652">MIKLNNISKAFDDLTILKDFNLSIDEDKIVCFLGASGCGKTTLLNIISGTLEYDSGSIEGIDNNVSYIFQDTRLLPWATIENNIKFVLKSNKNINVDQLTKKYIDIVKLGKFSDYYPKQLSGGMKQRVSIARAFAYRSEILLMDEPFQGLDYDLKIELINAFLELWEEDNRTVIFVTHDLDEALLLSDKIYILDGRPVEIKKEIEINIPKRERIKQKDKLNDYRKILTTIK</sequence>
<name>A0A8J8SAP7_9FIRM</name>
<dbReference type="Pfam" id="PF00005">
    <property type="entry name" value="ABC_tran"/>
    <property type="match status" value="1"/>
</dbReference>
<dbReference type="PANTHER" id="PTHR42788">
    <property type="entry name" value="TAURINE IMPORT ATP-BINDING PROTEIN-RELATED"/>
    <property type="match status" value="1"/>
</dbReference>
<dbReference type="InterPro" id="IPR017871">
    <property type="entry name" value="ABC_transporter-like_CS"/>
</dbReference>
<keyword evidence="1" id="KW-0813">Transport</keyword>
<dbReference type="SMART" id="SM00382">
    <property type="entry name" value="AAA"/>
    <property type="match status" value="1"/>
</dbReference>
<feature type="domain" description="ABC transporter" evidence="4">
    <location>
        <begin position="2"/>
        <end position="220"/>
    </location>
</feature>
<dbReference type="InterPro" id="IPR003439">
    <property type="entry name" value="ABC_transporter-like_ATP-bd"/>
</dbReference>
<protein>
    <submittedName>
        <fullName evidence="5">ABC transporter ATP-binding protein</fullName>
    </submittedName>
</protein>
<dbReference type="InterPro" id="IPR027417">
    <property type="entry name" value="P-loop_NTPase"/>
</dbReference>
<dbReference type="Proteomes" id="UP000677305">
    <property type="component" value="Chromosome"/>
</dbReference>
<keyword evidence="6" id="KW-1185">Reference proteome</keyword>
<dbReference type="RefSeq" id="WP_212692114.1">
    <property type="nucleotide sequence ID" value="NZ_CP058561.1"/>
</dbReference>
<dbReference type="InterPro" id="IPR003593">
    <property type="entry name" value="AAA+_ATPase"/>
</dbReference>
<evidence type="ECO:0000256" key="3">
    <source>
        <dbReference type="ARBA" id="ARBA00022840"/>
    </source>
</evidence>
<evidence type="ECO:0000313" key="5">
    <source>
        <dbReference type="EMBL" id="QUH27804.1"/>
    </source>
</evidence>
<dbReference type="PANTHER" id="PTHR42788:SF13">
    <property type="entry name" value="ALIPHATIC SULFONATES IMPORT ATP-BINDING PROTEIN SSUB"/>
    <property type="match status" value="1"/>
</dbReference>
<accession>A0A8J8SAP7</accession>
<organism evidence="5 6">
    <name type="scientific">Vallitalea guaymasensis</name>
    <dbReference type="NCBI Taxonomy" id="1185412"/>
    <lineage>
        <taxon>Bacteria</taxon>
        <taxon>Bacillati</taxon>
        <taxon>Bacillota</taxon>
        <taxon>Clostridia</taxon>
        <taxon>Lachnospirales</taxon>
        <taxon>Vallitaleaceae</taxon>
        <taxon>Vallitalea</taxon>
    </lineage>
</organism>
<evidence type="ECO:0000256" key="1">
    <source>
        <dbReference type="ARBA" id="ARBA00022448"/>
    </source>
</evidence>
<dbReference type="AlphaFoldDB" id="A0A8J8SAP7"/>
<keyword evidence="2" id="KW-0547">Nucleotide-binding</keyword>
<dbReference type="PROSITE" id="PS50893">
    <property type="entry name" value="ABC_TRANSPORTER_2"/>
    <property type="match status" value="1"/>
</dbReference>
<dbReference type="InterPro" id="IPR050166">
    <property type="entry name" value="ABC_transporter_ATP-bind"/>
</dbReference>
<dbReference type="PROSITE" id="PS00211">
    <property type="entry name" value="ABC_TRANSPORTER_1"/>
    <property type="match status" value="1"/>
</dbReference>
<evidence type="ECO:0000259" key="4">
    <source>
        <dbReference type="PROSITE" id="PS50893"/>
    </source>
</evidence>
<dbReference type="GO" id="GO:0005524">
    <property type="term" value="F:ATP binding"/>
    <property type="evidence" value="ECO:0007669"/>
    <property type="project" value="UniProtKB-KW"/>
</dbReference>
<proteinExistence type="predicted"/>
<dbReference type="KEGG" id="vgu:HYG85_02290"/>
<gene>
    <name evidence="5" type="ORF">HYG85_02290</name>
</gene>
<reference evidence="5 6" key="1">
    <citation type="submission" date="2020-07" db="EMBL/GenBank/DDBJ databases">
        <title>Vallitalea guaymasensis genome.</title>
        <authorList>
            <person name="Postec A."/>
        </authorList>
    </citation>
    <scope>NUCLEOTIDE SEQUENCE [LARGE SCALE GENOMIC DNA]</scope>
    <source>
        <strain evidence="5 6">Ra1766G1</strain>
    </source>
</reference>
<evidence type="ECO:0000313" key="6">
    <source>
        <dbReference type="Proteomes" id="UP000677305"/>
    </source>
</evidence>
<dbReference type="SUPFAM" id="SSF52540">
    <property type="entry name" value="P-loop containing nucleoside triphosphate hydrolases"/>
    <property type="match status" value="1"/>
</dbReference>
<dbReference type="GO" id="GO:0016887">
    <property type="term" value="F:ATP hydrolysis activity"/>
    <property type="evidence" value="ECO:0007669"/>
    <property type="project" value="InterPro"/>
</dbReference>
<dbReference type="EMBL" id="CP058561">
    <property type="protein sequence ID" value="QUH27804.1"/>
    <property type="molecule type" value="Genomic_DNA"/>
</dbReference>
<keyword evidence="3 5" id="KW-0067">ATP-binding</keyword>
<evidence type="ECO:0000256" key="2">
    <source>
        <dbReference type="ARBA" id="ARBA00022741"/>
    </source>
</evidence>
<dbReference type="Gene3D" id="3.40.50.300">
    <property type="entry name" value="P-loop containing nucleotide triphosphate hydrolases"/>
    <property type="match status" value="1"/>
</dbReference>